<dbReference type="WBParaSite" id="PSU_v2.g14704.t1">
    <property type="protein sequence ID" value="PSU_v2.g14704.t1"/>
    <property type="gene ID" value="PSU_v2.g14704"/>
</dbReference>
<dbReference type="AlphaFoldDB" id="A0A914Y3D9"/>
<name>A0A914Y3D9_9BILA</name>
<dbReference type="Proteomes" id="UP000887577">
    <property type="component" value="Unplaced"/>
</dbReference>
<evidence type="ECO:0000313" key="1">
    <source>
        <dbReference type="Proteomes" id="UP000887577"/>
    </source>
</evidence>
<keyword evidence="1" id="KW-1185">Reference proteome</keyword>
<proteinExistence type="predicted"/>
<organism evidence="1 2">
    <name type="scientific">Panagrolaimus superbus</name>
    <dbReference type="NCBI Taxonomy" id="310955"/>
    <lineage>
        <taxon>Eukaryota</taxon>
        <taxon>Metazoa</taxon>
        <taxon>Ecdysozoa</taxon>
        <taxon>Nematoda</taxon>
        <taxon>Chromadorea</taxon>
        <taxon>Rhabditida</taxon>
        <taxon>Tylenchina</taxon>
        <taxon>Panagrolaimomorpha</taxon>
        <taxon>Panagrolaimoidea</taxon>
        <taxon>Panagrolaimidae</taxon>
        <taxon>Panagrolaimus</taxon>
    </lineage>
</organism>
<evidence type="ECO:0000313" key="2">
    <source>
        <dbReference type="WBParaSite" id="PSU_v2.g14704.t1"/>
    </source>
</evidence>
<protein>
    <submittedName>
        <fullName evidence="2">Uncharacterized protein</fullName>
    </submittedName>
</protein>
<accession>A0A914Y3D9</accession>
<sequence>MARMNFTNPDDKTVLNNWITNVEKNIIQNSAITSGQTKLKKLATELDIFFLQYPLIKKSIVHENISSWGPICIFQYITDEENIDYFWDLSSTPAPVSGCKIYDILLELTKDNPKVQKRIYLKDIACSVSFAMVTRIANMIYDVPENQRTYLLSLRLPNGISLNQFIRISLAYYPTTKPIKCERIIQMTSKFIDMDIKTSIKSSMKALLDSFKQNFTPDKTSEDCVAIASAQILPFLDLSGGFMIGYVRTTWEPPFGSFLEIIHFLNEIAKLSPIKNQRHLRIIHEYFFM</sequence>
<reference evidence="2" key="1">
    <citation type="submission" date="2022-11" db="UniProtKB">
        <authorList>
            <consortium name="WormBaseParasite"/>
        </authorList>
    </citation>
    <scope>IDENTIFICATION</scope>
</reference>